<dbReference type="Pfam" id="PF12670">
    <property type="entry name" value="DUF3792"/>
    <property type="match status" value="1"/>
</dbReference>
<dbReference type="InterPro" id="IPR023804">
    <property type="entry name" value="DUF3792_TM"/>
</dbReference>
<protein>
    <submittedName>
        <fullName evidence="2">TIGR04086 family membrane protein</fullName>
    </submittedName>
</protein>
<proteinExistence type="predicted"/>
<evidence type="ECO:0000313" key="2">
    <source>
        <dbReference type="EMBL" id="HIU61281.1"/>
    </source>
</evidence>
<reference evidence="2" key="2">
    <citation type="journal article" date="2021" name="PeerJ">
        <title>Extensive microbial diversity within the chicken gut microbiome revealed by metagenomics and culture.</title>
        <authorList>
            <person name="Gilroy R."/>
            <person name="Ravi A."/>
            <person name="Getino M."/>
            <person name="Pursley I."/>
            <person name="Horton D.L."/>
            <person name="Alikhan N.F."/>
            <person name="Baker D."/>
            <person name="Gharbi K."/>
            <person name="Hall N."/>
            <person name="Watson M."/>
            <person name="Adriaenssens E.M."/>
            <person name="Foster-Nyarko E."/>
            <person name="Jarju S."/>
            <person name="Secka A."/>
            <person name="Antonio M."/>
            <person name="Oren A."/>
            <person name="Chaudhuri R.R."/>
            <person name="La Ragione R."/>
            <person name="Hildebrand F."/>
            <person name="Pallen M.J."/>
        </authorList>
    </citation>
    <scope>NUCLEOTIDE SEQUENCE</scope>
    <source>
        <strain evidence="2">CHK195-12923</strain>
    </source>
</reference>
<comment type="caution">
    <text evidence="2">The sequence shown here is derived from an EMBL/GenBank/DDBJ whole genome shotgun (WGS) entry which is preliminary data.</text>
</comment>
<gene>
    <name evidence="2" type="ORF">IAB69_01340</name>
</gene>
<dbReference type="NCBIfam" id="TIGR04086">
    <property type="entry name" value="TIGR04086_membr"/>
    <property type="match status" value="1"/>
</dbReference>
<reference evidence="2" key="1">
    <citation type="submission" date="2020-10" db="EMBL/GenBank/DDBJ databases">
        <authorList>
            <person name="Gilroy R."/>
        </authorList>
    </citation>
    <scope>NUCLEOTIDE SEQUENCE</scope>
    <source>
        <strain evidence="2">CHK195-12923</strain>
    </source>
</reference>
<name>A0A9D1SIC6_9FIRM</name>
<feature type="transmembrane region" description="Helical" evidence="1">
    <location>
        <begin position="97"/>
        <end position="118"/>
    </location>
</feature>
<feature type="transmembrane region" description="Helical" evidence="1">
    <location>
        <begin position="70"/>
        <end position="91"/>
    </location>
</feature>
<dbReference type="Proteomes" id="UP000824110">
    <property type="component" value="Unassembled WGS sequence"/>
</dbReference>
<organism evidence="2 3">
    <name type="scientific">Candidatus Coproplasma excrementigallinarum</name>
    <dbReference type="NCBI Taxonomy" id="2840747"/>
    <lineage>
        <taxon>Bacteria</taxon>
        <taxon>Bacillati</taxon>
        <taxon>Bacillota</taxon>
        <taxon>Clostridia</taxon>
        <taxon>Eubacteriales</taxon>
        <taxon>Candidatus Coproplasma</taxon>
    </lineage>
</organism>
<feature type="transmembrane region" description="Helical" evidence="1">
    <location>
        <begin position="45"/>
        <end position="63"/>
    </location>
</feature>
<evidence type="ECO:0000313" key="3">
    <source>
        <dbReference type="Proteomes" id="UP000824110"/>
    </source>
</evidence>
<sequence>MRDNIFQVLRAVLAAVIFCLACVLVFSLIIQLFSLSSAAVKPVNQAIKTLCIAAGCLLFVRGGRGLIKGAIAGVLSVVATYLLFSAISGSFAVSALFAAEIALGALAGAIGGAIGVNIKRKG</sequence>
<keyword evidence="1" id="KW-0472">Membrane</keyword>
<keyword evidence="1" id="KW-1133">Transmembrane helix</keyword>
<dbReference type="EMBL" id="DVNE01000011">
    <property type="protein sequence ID" value="HIU61281.1"/>
    <property type="molecule type" value="Genomic_DNA"/>
</dbReference>
<evidence type="ECO:0000256" key="1">
    <source>
        <dbReference type="SAM" id="Phobius"/>
    </source>
</evidence>
<keyword evidence="1" id="KW-0812">Transmembrane</keyword>
<dbReference type="AlphaFoldDB" id="A0A9D1SIC6"/>
<accession>A0A9D1SIC6</accession>
<feature type="transmembrane region" description="Helical" evidence="1">
    <location>
        <begin position="12"/>
        <end position="33"/>
    </location>
</feature>